<dbReference type="GO" id="GO:0019171">
    <property type="term" value="F:(3R)-hydroxyacyl-[acyl-carrier-protein] dehydratase activity"/>
    <property type="evidence" value="ECO:0007669"/>
    <property type="project" value="TreeGrafter"/>
</dbReference>
<dbReference type="PANTHER" id="PTHR43437">
    <property type="entry name" value="HYDROXYACYL-THIOESTER DEHYDRATASE TYPE 2, MITOCHONDRIAL-RELATED"/>
    <property type="match status" value="1"/>
</dbReference>
<organism evidence="3 4">
    <name type="scientific">Olea europaea subsp. europaea</name>
    <dbReference type="NCBI Taxonomy" id="158383"/>
    <lineage>
        <taxon>Eukaryota</taxon>
        <taxon>Viridiplantae</taxon>
        <taxon>Streptophyta</taxon>
        <taxon>Embryophyta</taxon>
        <taxon>Tracheophyta</taxon>
        <taxon>Spermatophyta</taxon>
        <taxon>Magnoliopsida</taxon>
        <taxon>eudicotyledons</taxon>
        <taxon>Gunneridae</taxon>
        <taxon>Pentapetalae</taxon>
        <taxon>asterids</taxon>
        <taxon>lamiids</taxon>
        <taxon>Lamiales</taxon>
        <taxon>Oleaceae</taxon>
        <taxon>Oleeae</taxon>
        <taxon>Olea</taxon>
    </lineage>
</organism>
<feature type="compositionally biased region" description="Basic residues" evidence="1">
    <location>
        <begin position="13"/>
        <end position="24"/>
    </location>
</feature>
<name>A0A8S0PK68_OLEEU</name>
<dbReference type="SUPFAM" id="SSF54637">
    <property type="entry name" value="Thioesterase/thiol ester dehydrase-isomerase"/>
    <property type="match status" value="1"/>
</dbReference>
<dbReference type="GO" id="GO:0006633">
    <property type="term" value="P:fatty acid biosynthetic process"/>
    <property type="evidence" value="ECO:0007669"/>
    <property type="project" value="TreeGrafter"/>
</dbReference>
<dbReference type="Proteomes" id="UP000594638">
    <property type="component" value="Unassembled WGS sequence"/>
</dbReference>
<dbReference type="InterPro" id="IPR002539">
    <property type="entry name" value="MaoC-like_dom"/>
</dbReference>
<keyword evidence="4" id="KW-1185">Reference proteome</keyword>
<dbReference type="InterPro" id="IPR050965">
    <property type="entry name" value="UPF0336/Enoyl-CoA_hydratase"/>
</dbReference>
<feature type="domain" description="MaoC-like" evidence="2">
    <location>
        <begin position="215"/>
        <end position="308"/>
    </location>
</feature>
<accession>A0A8S0PK68</accession>
<dbReference type="EMBL" id="CACTIH010000095">
    <property type="protein sequence ID" value="CAA2953641.1"/>
    <property type="molecule type" value="Genomic_DNA"/>
</dbReference>
<dbReference type="OrthoDB" id="3592703at2759"/>
<dbReference type="CDD" id="cd03449">
    <property type="entry name" value="R_hydratase"/>
    <property type="match status" value="1"/>
</dbReference>
<feature type="compositionally biased region" description="Basic and acidic residues" evidence="1">
    <location>
        <begin position="1"/>
        <end position="12"/>
    </location>
</feature>
<dbReference type="Gene3D" id="3.10.129.10">
    <property type="entry name" value="Hotdog Thioesterase"/>
    <property type="match status" value="1"/>
</dbReference>
<evidence type="ECO:0000313" key="3">
    <source>
        <dbReference type="EMBL" id="CAA2953641.1"/>
    </source>
</evidence>
<evidence type="ECO:0000259" key="2">
    <source>
        <dbReference type="Pfam" id="PF01575"/>
    </source>
</evidence>
<dbReference type="InterPro" id="IPR029069">
    <property type="entry name" value="HotDog_dom_sf"/>
</dbReference>
<dbReference type="PANTHER" id="PTHR43437:SF3">
    <property type="entry name" value="HYDROXYACYL-THIOESTER DEHYDRATASE TYPE 2, MITOCHONDRIAL"/>
    <property type="match status" value="1"/>
</dbReference>
<gene>
    <name evidence="3" type="ORF">OLEA9_A119751</name>
</gene>
<feature type="region of interest" description="Disordered" evidence="1">
    <location>
        <begin position="1"/>
        <end position="46"/>
    </location>
</feature>
<proteinExistence type="predicted"/>
<dbReference type="GO" id="GO:0005739">
    <property type="term" value="C:mitochondrion"/>
    <property type="evidence" value="ECO:0007669"/>
    <property type="project" value="TreeGrafter"/>
</dbReference>
<protein>
    <recommendedName>
        <fullName evidence="2">MaoC-like domain-containing protein</fullName>
    </recommendedName>
</protein>
<comment type="caution">
    <text evidence="3">The sequence shown here is derived from an EMBL/GenBank/DDBJ whole genome shotgun (WGS) entry which is preliminary data.</text>
</comment>
<evidence type="ECO:0000256" key="1">
    <source>
        <dbReference type="SAM" id="MobiDB-lite"/>
    </source>
</evidence>
<dbReference type="Gramene" id="OE9A119751T1">
    <property type="protein sequence ID" value="OE9A119751C1"/>
    <property type="gene ID" value="OE9A119751"/>
</dbReference>
<reference evidence="3 4" key="1">
    <citation type="submission" date="2019-12" db="EMBL/GenBank/DDBJ databases">
        <authorList>
            <person name="Alioto T."/>
            <person name="Alioto T."/>
            <person name="Gomez Garrido J."/>
        </authorList>
    </citation>
    <scope>NUCLEOTIDE SEQUENCE [LARGE SCALE GENOMIC DNA]</scope>
</reference>
<dbReference type="Pfam" id="PF01575">
    <property type="entry name" value="MaoC_dehydratas"/>
    <property type="match status" value="1"/>
</dbReference>
<evidence type="ECO:0000313" key="4">
    <source>
        <dbReference type="Proteomes" id="UP000594638"/>
    </source>
</evidence>
<sequence length="341" mass="38019">MRNYGKEEDKIVPRRSGHLHRHPLPRIAASMPPRKSSQPPRTPGSATVIFFTHSDPLLSSIATGAWRLKVRRSPTRAAAPPRRVLAPSLEQIVVQRSAKLVVIFGLKGNGASHLLDGDSSPSDANEIIGVWRIGWRYLAAELLVGDDYGWQQRKMIAGMFIEQLLKISGCKVSEIRSLDYTLMKRLLWSSIPNFRFYSSSVQNVLETGHILKQARIFSNFDIIQYSKLTNDSNPLHFDLERAKNAGFADLPVPGMLVASLFPRIIASHFPGAVYVNQTLEFKSPVYSGEEITGEVQALNIIRQMEEKYMVKFTTKCFKAGGIIVIDGESTAVLPSLAMKQT</sequence>
<dbReference type="AlphaFoldDB" id="A0A8S0PK68"/>